<keyword evidence="2" id="KW-1185">Reference proteome</keyword>
<sequence length="72" mass="8279">MNYTYYKNLDRKCVSVYDYPPDITYSRHKHENPFCDNLSGCKCRTDLCYYGDPCLCTTKNGCGIDKTLTDSG</sequence>
<gene>
    <name evidence="1" type="ORF">MGAL_10B043546</name>
</gene>
<dbReference type="EMBL" id="UYJE01001619">
    <property type="protein sequence ID" value="VDI03740.1"/>
    <property type="molecule type" value="Genomic_DNA"/>
</dbReference>
<organism evidence="1 2">
    <name type="scientific">Mytilus galloprovincialis</name>
    <name type="common">Mediterranean mussel</name>
    <dbReference type="NCBI Taxonomy" id="29158"/>
    <lineage>
        <taxon>Eukaryota</taxon>
        <taxon>Metazoa</taxon>
        <taxon>Spiralia</taxon>
        <taxon>Lophotrochozoa</taxon>
        <taxon>Mollusca</taxon>
        <taxon>Bivalvia</taxon>
        <taxon>Autobranchia</taxon>
        <taxon>Pteriomorphia</taxon>
        <taxon>Mytilida</taxon>
        <taxon>Mytiloidea</taxon>
        <taxon>Mytilidae</taxon>
        <taxon>Mytilinae</taxon>
        <taxon>Mytilus</taxon>
    </lineage>
</organism>
<protein>
    <submittedName>
        <fullName evidence="1">Uncharacterized protein</fullName>
    </submittedName>
</protein>
<evidence type="ECO:0000313" key="2">
    <source>
        <dbReference type="Proteomes" id="UP000596742"/>
    </source>
</evidence>
<dbReference type="Proteomes" id="UP000596742">
    <property type="component" value="Unassembled WGS sequence"/>
</dbReference>
<feature type="non-terminal residue" evidence="1">
    <location>
        <position position="72"/>
    </location>
</feature>
<proteinExistence type="predicted"/>
<evidence type="ECO:0000313" key="1">
    <source>
        <dbReference type="EMBL" id="VDI03740.1"/>
    </source>
</evidence>
<accession>A0A8B6CDQ4</accession>
<dbReference type="AlphaFoldDB" id="A0A8B6CDQ4"/>
<reference evidence="1" key="1">
    <citation type="submission" date="2018-11" db="EMBL/GenBank/DDBJ databases">
        <authorList>
            <person name="Alioto T."/>
            <person name="Alioto T."/>
        </authorList>
    </citation>
    <scope>NUCLEOTIDE SEQUENCE</scope>
</reference>
<dbReference type="OrthoDB" id="6123671at2759"/>
<comment type="caution">
    <text evidence="1">The sequence shown here is derived from an EMBL/GenBank/DDBJ whole genome shotgun (WGS) entry which is preliminary data.</text>
</comment>
<name>A0A8B6CDQ4_MYTGA</name>